<sequence>MNAKKENELSSAIARAKDLDARLNSREAELATALHAQQSLEKELQESKDQTTSLKELLKSSRNELQNEKLKRAELENQVKSFREQVAFLKSFHENELKNKKQLYENRIQGIVSGRQQEYDAKLMNSLQELRKEHEQQIKEYKDHLEQNFQAKVENALLYAEKKHDLATSVQEELKKTKLKVDNLISQNIGLQARIKELETKLKELQRAIDTERDSSKRRLAEKNREMAEMQQQMQSQLDEYEHLLDVKLALDLEINAYKMLLEGEEKRLKLSKFSLESGEAEKRSDGSWTTVSHGHRLFLQGKKRKRASAKKQAHSLSFKVVQRASSSGSISIEDIDMEGMFIKIKNNSDKDQLLGGWMVRKQHRNESDTMYEFPAQFILQAGHVVTIWGKNVGLNPSPSTLIWESQKSRRLGENIGIVLLDGDGNETAEGMVMYLERGEGDGEVEDSAEETKLGIHSQQNETSSCPIM</sequence>
<dbReference type="Proteomes" id="UP001652622">
    <property type="component" value="Unplaced"/>
</dbReference>
<comment type="similarity">
    <text evidence="5">Belongs to the intermediate filament family.</text>
</comment>
<name>A0ABM3ZLP0_PANGU</name>
<dbReference type="InterPro" id="IPR036415">
    <property type="entry name" value="Lamin_tail_dom_sf"/>
</dbReference>
<feature type="domain" description="IF rod" evidence="8">
    <location>
        <begin position="1"/>
        <end position="269"/>
    </location>
</feature>
<dbReference type="Pfam" id="PF00038">
    <property type="entry name" value="Filament"/>
    <property type="match status" value="1"/>
</dbReference>
<dbReference type="Gene3D" id="1.20.5.170">
    <property type="match status" value="1"/>
</dbReference>
<keyword evidence="1 5" id="KW-0403">Intermediate filament</keyword>
<organism evidence="9 10">
    <name type="scientific">Pantherophis guttatus</name>
    <name type="common">Corn snake</name>
    <name type="synonym">Elaphe guttata</name>
    <dbReference type="NCBI Taxonomy" id="94885"/>
    <lineage>
        <taxon>Eukaryota</taxon>
        <taxon>Metazoa</taxon>
        <taxon>Chordata</taxon>
        <taxon>Craniata</taxon>
        <taxon>Vertebrata</taxon>
        <taxon>Euteleostomi</taxon>
        <taxon>Lepidosauria</taxon>
        <taxon>Squamata</taxon>
        <taxon>Bifurcata</taxon>
        <taxon>Unidentata</taxon>
        <taxon>Episquamata</taxon>
        <taxon>Toxicofera</taxon>
        <taxon>Serpentes</taxon>
        <taxon>Colubroidea</taxon>
        <taxon>Colubridae</taxon>
        <taxon>Colubrinae</taxon>
        <taxon>Pantherophis</taxon>
    </lineage>
</organism>
<dbReference type="PROSITE" id="PS51842">
    <property type="entry name" value="IF_ROD_2"/>
    <property type="match status" value="1"/>
</dbReference>
<dbReference type="SUPFAM" id="SSF64593">
    <property type="entry name" value="Intermediate filament protein, coiled coil region"/>
    <property type="match status" value="1"/>
</dbReference>
<proteinExistence type="inferred from homology"/>
<dbReference type="Pfam" id="PF00932">
    <property type="entry name" value="LTD"/>
    <property type="match status" value="1"/>
</dbReference>
<evidence type="ECO:0000259" key="8">
    <source>
        <dbReference type="PROSITE" id="PS51842"/>
    </source>
</evidence>
<dbReference type="SMART" id="SM01391">
    <property type="entry name" value="Filament"/>
    <property type="match status" value="1"/>
</dbReference>
<evidence type="ECO:0000259" key="7">
    <source>
        <dbReference type="PROSITE" id="PS51841"/>
    </source>
</evidence>
<evidence type="ECO:0000313" key="9">
    <source>
        <dbReference type="Proteomes" id="UP001652622"/>
    </source>
</evidence>
<keyword evidence="9" id="KW-1185">Reference proteome</keyword>
<dbReference type="PROSITE" id="PS00226">
    <property type="entry name" value="IF_ROD_1"/>
    <property type="match status" value="1"/>
</dbReference>
<dbReference type="InterPro" id="IPR039008">
    <property type="entry name" value="IF_rod_dom"/>
</dbReference>
<dbReference type="PROSITE" id="PS51841">
    <property type="entry name" value="LTD"/>
    <property type="match status" value="1"/>
</dbReference>
<dbReference type="Gene3D" id="2.60.40.1260">
    <property type="entry name" value="Lamin Tail domain"/>
    <property type="match status" value="1"/>
</dbReference>
<evidence type="ECO:0000256" key="1">
    <source>
        <dbReference type="ARBA" id="ARBA00022754"/>
    </source>
</evidence>
<dbReference type="RefSeq" id="XP_060549291.1">
    <property type="nucleotide sequence ID" value="XM_060693308.1"/>
</dbReference>
<keyword evidence="3" id="KW-0449">Lipoprotein</keyword>
<protein>
    <submittedName>
        <fullName evidence="10">Lamin-L(III)-like isoform X1</fullName>
    </submittedName>
</protein>
<feature type="domain" description="LTD" evidence="7">
    <location>
        <begin position="319"/>
        <end position="437"/>
    </location>
</feature>
<evidence type="ECO:0000256" key="4">
    <source>
        <dbReference type="ARBA" id="ARBA00024186"/>
    </source>
</evidence>
<reference evidence="10" key="1">
    <citation type="submission" date="2025-08" db="UniProtKB">
        <authorList>
            <consortium name="RefSeq"/>
        </authorList>
    </citation>
    <scope>IDENTIFICATION</scope>
    <source>
        <tissue evidence="10">Blood</tissue>
    </source>
</reference>
<dbReference type="PANTHER" id="PTHR45721:SF16">
    <property type="entry name" value="LAMIN-L(III)"/>
    <property type="match status" value="1"/>
</dbReference>
<dbReference type="SUPFAM" id="SSF74853">
    <property type="entry name" value="Lamin A/C globular tail domain"/>
    <property type="match status" value="1"/>
</dbReference>
<evidence type="ECO:0000256" key="3">
    <source>
        <dbReference type="ARBA" id="ARBA00023289"/>
    </source>
</evidence>
<keyword evidence="2 6" id="KW-0175">Coiled coil</keyword>
<evidence type="ECO:0000256" key="2">
    <source>
        <dbReference type="ARBA" id="ARBA00023054"/>
    </source>
</evidence>
<dbReference type="GeneID" id="117675710"/>
<dbReference type="InterPro" id="IPR018039">
    <property type="entry name" value="IF_conserved"/>
</dbReference>
<keyword evidence="3" id="KW-0636">Prenylation</keyword>
<comment type="subcellular location">
    <subcellularLocation>
        <location evidence="4">Nucleus lamina</location>
    </subcellularLocation>
</comment>
<accession>A0ABM3ZLP0</accession>
<dbReference type="PANTHER" id="PTHR45721">
    <property type="entry name" value="LAMIN DM0-RELATED"/>
    <property type="match status" value="1"/>
</dbReference>
<feature type="coiled-coil region" evidence="6">
    <location>
        <begin position="120"/>
        <end position="247"/>
    </location>
</feature>
<feature type="coiled-coil region" evidence="6">
    <location>
        <begin position="2"/>
        <end position="85"/>
    </location>
</feature>
<dbReference type="Gene3D" id="1.20.5.1160">
    <property type="entry name" value="Vasodilator-stimulated phosphoprotein"/>
    <property type="match status" value="1"/>
</dbReference>
<dbReference type="InterPro" id="IPR001322">
    <property type="entry name" value="Lamin_tail_dom"/>
</dbReference>
<gene>
    <name evidence="10" type="primary">LOC117675710</name>
</gene>
<evidence type="ECO:0000256" key="5">
    <source>
        <dbReference type="RuleBase" id="RU000685"/>
    </source>
</evidence>
<evidence type="ECO:0000256" key="6">
    <source>
        <dbReference type="SAM" id="Coils"/>
    </source>
</evidence>
<evidence type="ECO:0000313" key="10">
    <source>
        <dbReference type="RefSeq" id="XP_060549291.1"/>
    </source>
</evidence>